<accession>A0AAJ1ID49</accession>
<evidence type="ECO:0000256" key="5">
    <source>
        <dbReference type="PIRSR" id="PIRSR611778-50"/>
    </source>
</evidence>
<dbReference type="AlphaFoldDB" id="A0AAJ1ID49"/>
<dbReference type="InterPro" id="IPR006680">
    <property type="entry name" value="Amidohydro-rel"/>
</dbReference>
<dbReference type="NCBIfam" id="TIGR02033">
    <property type="entry name" value="D-hydantoinase"/>
    <property type="match status" value="1"/>
</dbReference>
<evidence type="ECO:0000256" key="2">
    <source>
        <dbReference type="ARBA" id="ARBA00008829"/>
    </source>
</evidence>
<keyword evidence="4 7" id="KW-0378">Hydrolase</keyword>
<dbReference type="InterPro" id="IPR011778">
    <property type="entry name" value="Hydantoinase/dihydroPyrase"/>
</dbReference>
<proteinExistence type="inferred from homology"/>
<evidence type="ECO:0000256" key="3">
    <source>
        <dbReference type="ARBA" id="ARBA00022723"/>
    </source>
</evidence>
<sequence length="467" mass="50583">MKTIIKNGTVVTASDTFKADVLIEDGKVSLIGQNLPSEGAEVIDAAGMLLMPGGIDPHTHLDMPFGGTTTTDDFYTGQTAAAFGGTTCHVDFALQQKGQTLKQGVEMWQEKAEGKTIIDYGFHVAITDPTEASINEIPSLVDIGVSSLKVFQAYKGAFMVDDTALYKAMEKARDADIMLMTHSENGDAIALLTEQLVAAGKLDPGYHLDAHPREIEGEASARAIALSAVTGAKLYIVHMSCSDSIAQMALGRDRGYNVMGETCTQYMFKFEEDMRVPGYEGAKWACGPPVRTPEDAEFIWESLRNTTLQTVATDHCSFNYEGGVDGKLPGKELGKDGWHKIPNGIPGIEDRMPVMYHNGVNSGKISLNRFVAITSTNAAKAMGMYPQKGTIAIGSDADIVVWDPNKEHTISAKTHHMNVDYNAYEGMQVKGMPVRTIIRGTTVVDNGKLCVEKGFGKYVNRKNPVIV</sequence>
<dbReference type="Pfam" id="PF01979">
    <property type="entry name" value="Amidohydro_1"/>
    <property type="match status" value="1"/>
</dbReference>
<feature type="domain" description="Amidohydrolase-related" evidence="6">
    <location>
        <begin position="50"/>
        <end position="443"/>
    </location>
</feature>
<dbReference type="Gene3D" id="2.30.40.10">
    <property type="entry name" value="Urease, subunit C, domain 1"/>
    <property type="match status" value="1"/>
</dbReference>
<dbReference type="PANTHER" id="PTHR11647:SF1">
    <property type="entry name" value="COLLAPSIN RESPONSE MEDIATOR PROTEIN"/>
    <property type="match status" value="1"/>
</dbReference>
<dbReference type="Gene3D" id="3.20.20.140">
    <property type="entry name" value="Metal-dependent hydrolases"/>
    <property type="match status" value="1"/>
</dbReference>
<feature type="modified residue" description="N6-carboxylysine" evidence="5">
    <location>
        <position position="149"/>
    </location>
</feature>
<dbReference type="FunFam" id="3.20.20.140:FF:000076">
    <property type="entry name" value="Dihydropyrimidinase like 2"/>
    <property type="match status" value="1"/>
</dbReference>
<gene>
    <name evidence="7" type="primary">hydA</name>
    <name evidence="7" type="ORF">PQJ61_10160</name>
</gene>
<dbReference type="Proteomes" id="UP001221217">
    <property type="component" value="Unassembled WGS sequence"/>
</dbReference>
<dbReference type="EC" id="3.5.2.2" evidence="7"/>
<dbReference type="CDD" id="cd01314">
    <property type="entry name" value="D-HYD"/>
    <property type="match status" value="1"/>
</dbReference>
<dbReference type="InterPro" id="IPR050378">
    <property type="entry name" value="Metallo-dep_Hydrolases_sf"/>
</dbReference>
<evidence type="ECO:0000313" key="7">
    <source>
        <dbReference type="EMBL" id="MDC7227113.1"/>
    </source>
</evidence>
<evidence type="ECO:0000259" key="6">
    <source>
        <dbReference type="Pfam" id="PF01979"/>
    </source>
</evidence>
<evidence type="ECO:0000313" key="8">
    <source>
        <dbReference type="Proteomes" id="UP001221217"/>
    </source>
</evidence>
<evidence type="ECO:0000256" key="1">
    <source>
        <dbReference type="ARBA" id="ARBA00001947"/>
    </source>
</evidence>
<reference evidence="7 8" key="1">
    <citation type="submission" date="2022-12" db="EMBL/GenBank/DDBJ databases">
        <title>Metagenome assembled genome from gulf of manar.</title>
        <authorList>
            <person name="Kohli P."/>
            <person name="Pk S."/>
            <person name="Venkata Ramana C."/>
            <person name="Sasikala C."/>
        </authorList>
    </citation>
    <scope>NUCLEOTIDE SEQUENCE [LARGE SCALE GENOMIC DNA]</scope>
    <source>
        <strain evidence="7">JB008</strain>
    </source>
</reference>
<dbReference type="PANTHER" id="PTHR11647">
    <property type="entry name" value="HYDRANTOINASE/DIHYDROPYRIMIDINASE FAMILY MEMBER"/>
    <property type="match status" value="1"/>
</dbReference>
<comment type="similarity">
    <text evidence="2">Belongs to the metallo-dependent hydrolases superfamily. Hydantoinase/dihydropyrimidinase family.</text>
</comment>
<dbReference type="InterPro" id="IPR032466">
    <property type="entry name" value="Metal_Hydrolase"/>
</dbReference>
<name>A0AAJ1ID49_9SPIO</name>
<dbReference type="InterPro" id="IPR011059">
    <property type="entry name" value="Metal-dep_hydrolase_composite"/>
</dbReference>
<organism evidence="7 8">
    <name type="scientific">Candidatus Thalassospirochaeta sargassi</name>
    <dbReference type="NCBI Taxonomy" id="3119039"/>
    <lineage>
        <taxon>Bacteria</taxon>
        <taxon>Pseudomonadati</taxon>
        <taxon>Spirochaetota</taxon>
        <taxon>Spirochaetia</taxon>
        <taxon>Spirochaetales</taxon>
        <taxon>Spirochaetaceae</taxon>
        <taxon>Candidatus Thalassospirochaeta</taxon>
    </lineage>
</organism>
<dbReference type="GO" id="GO:0046872">
    <property type="term" value="F:metal ion binding"/>
    <property type="evidence" value="ECO:0007669"/>
    <property type="project" value="UniProtKB-KW"/>
</dbReference>
<dbReference type="GO" id="GO:0004157">
    <property type="term" value="F:dihydropyrimidinase activity"/>
    <property type="evidence" value="ECO:0007669"/>
    <property type="project" value="UniProtKB-EC"/>
</dbReference>
<dbReference type="GO" id="GO:0005829">
    <property type="term" value="C:cytosol"/>
    <property type="evidence" value="ECO:0007669"/>
    <property type="project" value="TreeGrafter"/>
</dbReference>
<comment type="PTM">
    <text evidence="5">Carbamylation allows a single lysine to coordinate two divalent metal cations.</text>
</comment>
<dbReference type="SUPFAM" id="SSF51338">
    <property type="entry name" value="Composite domain of metallo-dependent hydrolases"/>
    <property type="match status" value="2"/>
</dbReference>
<comment type="caution">
    <text evidence="7">The sequence shown here is derived from an EMBL/GenBank/DDBJ whole genome shotgun (WGS) entry which is preliminary data.</text>
</comment>
<comment type="cofactor">
    <cofactor evidence="1">
        <name>Zn(2+)</name>
        <dbReference type="ChEBI" id="CHEBI:29105"/>
    </cofactor>
</comment>
<dbReference type="SUPFAM" id="SSF51556">
    <property type="entry name" value="Metallo-dependent hydrolases"/>
    <property type="match status" value="1"/>
</dbReference>
<protein>
    <submittedName>
        <fullName evidence="7">Dihydropyrimidinase</fullName>
        <ecNumber evidence="7">3.5.2.2</ecNumber>
    </submittedName>
</protein>
<keyword evidence="3" id="KW-0479">Metal-binding</keyword>
<evidence type="ECO:0000256" key="4">
    <source>
        <dbReference type="ARBA" id="ARBA00022801"/>
    </source>
</evidence>
<dbReference type="EMBL" id="JAQQAL010000022">
    <property type="protein sequence ID" value="MDC7227113.1"/>
    <property type="molecule type" value="Genomic_DNA"/>
</dbReference>